<gene>
    <name evidence="1" type="ORF">PT974_01785</name>
</gene>
<proteinExistence type="predicted"/>
<dbReference type="Proteomes" id="UP001338125">
    <property type="component" value="Unassembled WGS sequence"/>
</dbReference>
<keyword evidence="2" id="KW-1185">Reference proteome</keyword>
<comment type="caution">
    <text evidence="1">The sequence shown here is derived from an EMBL/GenBank/DDBJ whole genome shotgun (WGS) entry which is preliminary data.</text>
</comment>
<name>A0ABR0SXE7_9HYPO</name>
<protein>
    <submittedName>
        <fullName evidence="1">Uncharacterized protein</fullName>
    </submittedName>
</protein>
<organism evidence="1 2">
    <name type="scientific">Cladobotryum mycophilum</name>
    <dbReference type="NCBI Taxonomy" id="491253"/>
    <lineage>
        <taxon>Eukaryota</taxon>
        <taxon>Fungi</taxon>
        <taxon>Dikarya</taxon>
        <taxon>Ascomycota</taxon>
        <taxon>Pezizomycotina</taxon>
        <taxon>Sordariomycetes</taxon>
        <taxon>Hypocreomycetidae</taxon>
        <taxon>Hypocreales</taxon>
        <taxon>Hypocreaceae</taxon>
        <taxon>Cladobotryum</taxon>
    </lineage>
</organism>
<evidence type="ECO:0000313" key="2">
    <source>
        <dbReference type="Proteomes" id="UP001338125"/>
    </source>
</evidence>
<evidence type="ECO:0000313" key="1">
    <source>
        <dbReference type="EMBL" id="KAK5996451.1"/>
    </source>
</evidence>
<reference evidence="1 2" key="1">
    <citation type="submission" date="2024-01" db="EMBL/GenBank/DDBJ databases">
        <title>Complete genome of Cladobotryum mycophilum ATHUM6906.</title>
        <authorList>
            <person name="Christinaki A.C."/>
            <person name="Myridakis A.I."/>
            <person name="Kouvelis V.N."/>
        </authorList>
    </citation>
    <scope>NUCLEOTIDE SEQUENCE [LARGE SCALE GENOMIC DNA]</scope>
    <source>
        <strain evidence="1 2">ATHUM6906</strain>
    </source>
</reference>
<dbReference type="EMBL" id="JAVFKD010000002">
    <property type="protein sequence ID" value="KAK5996451.1"/>
    <property type="molecule type" value="Genomic_DNA"/>
</dbReference>
<sequence length="194" mass="21966">MIIANHVPHNLSLKEISDTIVRLNEKLYRGVEAFRQALHEGPIEDRQAWAPPHEEAIRAQKYYTIQPPFRAVISVILSKNYNLHADDLSKLSFLVILTGIEDGLSAPITFDSIADEIDAHVTDKVVIASLETAYDFVAELEKREIAAYGQHPDPEESSGENMMDYGLLLERRDWECDIDKLRWGDEPLPGPSSR</sequence>
<accession>A0ABR0SXE7</accession>